<dbReference type="InterPro" id="IPR004413">
    <property type="entry name" value="GatB"/>
</dbReference>
<dbReference type="FunFam" id="1.10.10.410:FF:000001">
    <property type="entry name" value="Aspartyl/glutamyl-tRNA(Asn/Gln) amidotransferase subunit B"/>
    <property type="match status" value="1"/>
</dbReference>
<dbReference type="Gene3D" id="1.10.150.380">
    <property type="entry name" value="GatB domain, N-terminal subdomain"/>
    <property type="match status" value="1"/>
</dbReference>
<dbReference type="NCBIfam" id="NF004012">
    <property type="entry name" value="PRK05477.1-2"/>
    <property type="match status" value="1"/>
</dbReference>
<keyword evidence="4 11" id="KW-0436">Ligase</keyword>
<dbReference type="OrthoDB" id="52755at2157"/>
<protein>
    <recommendedName>
        <fullName evidence="3 11">Aspartyl/glutamyl-tRNA(Asn/Gln) amidotransferase subunit B</fullName>
        <shortName evidence="11">Asp/Glu-ADT subunit B</shortName>
        <ecNumber evidence="11">6.3.5.-</ecNumber>
    </recommendedName>
</protein>
<evidence type="ECO:0000256" key="7">
    <source>
        <dbReference type="ARBA" id="ARBA00022917"/>
    </source>
</evidence>
<dbReference type="InterPro" id="IPR014746">
    <property type="entry name" value="Gln_synth/guanido_kin_cat_dom"/>
</dbReference>
<dbReference type="SUPFAM" id="SSF55931">
    <property type="entry name" value="Glutamine synthetase/guanido kinase"/>
    <property type="match status" value="1"/>
</dbReference>
<accession>A0A8T4GXW9</accession>
<evidence type="ECO:0000256" key="1">
    <source>
        <dbReference type="ARBA" id="ARBA00005306"/>
    </source>
</evidence>
<dbReference type="InterPro" id="IPR017959">
    <property type="entry name" value="Asn/Gln-tRNA_amidoTrfase_suB/E"/>
</dbReference>
<evidence type="ECO:0000313" key="13">
    <source>
        <dbReference type="EMBL" id="MBP1987911.1"/>
    </source>
</evidence>
<evidence type="ECO:0000256" key="5">
    <source>
        <dbReference type="ARBA" id="ARBA00022741"/>
    </source>
</evidence>
<name>A0A8T4GXW9_9EURY</name>
<reference evidence="13" key="1">
    <citation type="submission" date="2021-03" db="EMBL/GenBank/DDBJ databases">
        <title>Genomic Encyclopedia of Type Strains, Phase IV (KMG-IV): sequencing the most valuable type-strain genomes for metagenomic binning, comparative biology and taxonomic classification.</title>
        <authorList>
            <person name="Goeker M."/>
        </authorList>
    </citation>
    <scope>NUCLEOTIDE SEQUENCE</scope>
    <source>
        <strain evidence="13">DSM 26232</strain>
    </source>
</reference>
<evidence type="ECO:0000259" key="12">
    <source>
        <dbReference type="SMART" id="SM00845"/>
    </source>
</evidence>
<dbReference type="Gene3D" id="1.10.10.410">
    <property type="match status" value="1"/>
</dbReference>
<dbReference type="GO" id="GO:0070681">
    <property type="term" value="P:glutaminyl-tRNAGln biosynthesis via transamidation"/>
    <property type="evidence" value="ECO:0007669"/>
    <property type="project" value="TreeGrafter"/>
</dbReference>
<dbReference type="HAMAP" id="MF_00121">
    <property type="entry name" value="GatB"/>
    <property type="match status" value="1"/>
</dbReference>
<comment type="catalytic activity">
    <reaction evidence="9 11">
        <text>L-aspartyl-tRNA(Asn) + L-glutamine + ATP + H2O = L-asparaginyl-tRNA(Asn) + L-glutamate + ADP + phosphate + 2 H(+)</text>
        <dbReference type="Rhea" id="RHEA:14513"/>
        <dbReference type="Rhea" id="RHEA-COMP:9674"/>
        <dbReference type="Rhea" id="RHEA-COMP:9677"/>
        <dbReference type="ChEBI" id="CHEBI:15377"/>
        <dbReference type="ChEBI" id="CHEBI:15378"/>
        <dbReference type="ChEBI" id="CHEBI:29985"/>
        <dbReference type="ChEBI" id="CHEBI:30616"/>
        <dbReference type="ChEBI" id="CHEBI:43474"/>
        <dbReference type="ChEBI" id="CHEBI:58359"/>
        <dbReference type="ChEBI" id="CHEBI:78515"/>
        <dbReference type="ChEBI" id="CHEBI:78516"/>
        <dbReference type="ChEBI" id="CHEBI:456216"/>
    </reaction>
</comment>
<comment type="function">
    <text evidence="8 11">Allows the formation of correctly charged Asn-tRNA(Asn) or Gln-tRNA(Gln) through the transamidation of misacylated Asp-tRNA(Asn) or Glu-tRNA(Gln) in organisms which lack either or both of asparaginyl-tRNA or glutaminyl-tRNA synthetases. The reaction takes place in the presence of glutamine and ATP through an activated phospho-Asp-tRNA(Asn) or phospho-Glu-tRNA(Gln).</text>
</comment>
<evidence type="ECO:0000256" key="11">
    <source>
        <dbReference type="HAMAP-Rule" id="MF_00121"/>
    </source>
</evidence>
<evidence type="ECO:0000256" key="3">
    <source>
        <dbReference type="ARBA" id="ARBA00016923"/>
    </source>
</evidence>
<evidence type="ECO:0000256" key="8">
    <source>
        <dbReference type="ARBA" id="ARBA00024799"/>
    </source>
</evidence>
<dbReference type="EMBL" id="JAGGLC010000005">
    <property type="protein sequence ID" value="MBP1987911.1"/>
    <property type="molecule type" value="Genomic_DNA"/>
</dbReference>
<gene>
    <name evidence="11" type="primary">gatB</name>
    <name evidence="13" type="ORF">J2753_002421</name>
</gene>
<evidence type="ECO:0000256" key="10">
    <source>
        <dbReference type="ARBA" id="ARBA00047913"/>
    </source>
</evidence>
<dbReference type="RefSeq" id="WP_209492268.1">
    <property type="nucleotide sequence ID" value="NZ_JAGGLC010000005.1"/>
</dbReference>
<dbReference type="GO" id="GO:0006412">
    <property type="term" value="P:translation"/>
    <property type="evidence" value="ECO:0007669"/>
    <property type="project" value="UniProtKB-UniRule"/>
</dbReference>
<dbReference type="EC" id="6.3.5.-" evidence="11"/>
<dbReference type="InterPro" id="IPR023168">
    <property type="entry name" value="GatB_Yqey_C_2"/>
</dbReference>
<dbReference type="PANTHER" id="PTHR11659:SF0">
    <property type="entry name" value="GLUTAMYL-TRNA(GLN) AMIDOTRANSFERASE SUBUNIT B, MITOCHONDRIAL"/>
    <property type="match status" value="1"/>
</dbReference>
<dbReference type="PANTHER" id="PTHR11659">
    <property type="entry name" value="GLUTAMYL-TRNA GLN AMIDOTRANSFERASE SUBUNIT B MITOCHONDRIAL AND PROKARYOTIC PET112-RELATED"/>
    <property type="match status" value="1"/>
</dbReference>
<organism evidence="13 14">
    <name type="scientific">Halolamina salifodinae</name>
    <dbReference type="NCBI Taxonomy" id="1202767"/>
    <lineage>
        <taxon>Archaea</taxon>
        <taxon>Methanobacteriati</taxon>
        <taxon>Methanobacteriota</taxon>
        <taxon>Stenosarchaea group</taxon>
        <taxon>Halobacteria</taxon>
        <taxon>Halobacteriales</taxon>
        <taxon>Haloferacaceae</taxon>
    </lineage>
</organism>
<comment type="similarity">
    <text evidence="1 11">Belongs to the GatB/GatE family. GatB subfamily.</text>
</comment>
<proteinExistence type="inferred from homology"/>
<dbReference type="Pfam" id="PF02934">
    <property type="entry name" value="GatB_N"/>
    <property type="match status" value="1"/>
</dbReference>
<comment type="caution">
    <text evidence="13">The sequence shown here is derived from an EMBL/GenBank/DDBJ whole genome shotgun (WGS) entry which is preliminary data.</text>
</comment>
<evidence type="ECO:0000256" key="6">
    <source>
        <dbReference type="ARBA" id="ARBA00022840"/>
    </source>
</evidence>
<dbReference type="SUPFAM" id="SSF89095">
    <property type="entry name" value="GatB/YqeY motif"/>
    <property type="match status" value="1"/>
</dbReference>
<comment type="subunit">
    <text evidence="2 11">Heterotrimer of A, B and C subunits.</text>
</comment>
<keyword evidence="5 11" id="KW-0547">Nucleotide-binding</keyword>
<evidence type="ECO:0000256" key="9">
    <source>
        <dbReference type="ARBA" id="ARBA00047380"/>
    </source>
</evidence>
<keyword evidence="6 11" id="KW-0067">ATP-binding</keyword>
<dbReference type="GO" id="GO:0005524">
    <property type="term" value="F:ATP binding"/>
    <property type="evidence" value="ECO:0007669"/>
    <property type="project" value="UniProtKB-KW"/>
</dbReference>
<evidence type="ECO:0000256" key="2">
    <source>
        <dbReference type="ARBA" id="ARBA00011123"/>
    </source>
</evidence>
<dbReference type="Pfam" id="PF02637">
    <property type="entry name" value="GatB_Yqey"/>
    <property type="match status" value="1"/>
</dbReference>
<dbReference type="NCBIfam" id="NF004014">
    <property type="entry name" value="PRK05477.1-4"/>
    <property type="match status" value="1"/>
</dbReference>
<dbReference type="InterPro" id="IPR018027">
    <property type="entry name" value="Asn/Gln_amidotransferase"/>
</dbReference>
<feature type="domain" description="Asn/Gln amidotransferase" evidence="12">
    <location>
        <begin position="347"/>
        <end position="493"/>
    </location>
</feature>
<sequence>MSQALADRELAAVIGLEVHVQLETDTKIFCNCSTDAADDEESNSRTCPVCLGLPGALPVLNEAAVESAVKIGKALDADIPEGTTFHRKNYFYPDLPKGFQLTQYDAPICADGELDVRVEGERYQIGVRRAHLEEDPGSLQHEGGNIDTADYTLVNYNRAGTPLMEIVTRPDFRSPAETRAFLAKLEEVLEYLGVFDATRDGSLRVDANISLVPAEEIGEDREISEDALGNANRTEVKNISSHKGAEQALAYEVTRQKNAVKRGREVEQETRHWDESRGVTVSMRSKEEEKDYRYFREADLPPLQVADWKEQIPIPELPDDRRERFREEYGLSEEAASKLTSRKSVADLYEEMAEEFEPDLAATWVADNLLGELNYRDMQIVDITDRLDEIEHVIRLVAEDELTAKNAEEVVLRRMLDEGEHPEAIIEAEDLGKASGGEVEQAVEAAIEENPDAVADYESGDEGALNFLVGQVMGKTGGSADPGQVNQLLREELDD</sequence>
<dbReference type="SMART" id="SM00845">
    <property type="entry name" value="GatB_Yqey"/>
    <property type="match status" value="1"/>
</dbReference>
<keyword evidence="7 11" id="KW-0648">Protein biosynthesis</keyword>
<evidence type="ECO:0000256" key="4">
    <source>
        <dbReference type="ARBA" id="ARBA00022598"/>
    </source>
</evidence>
<keyword evidence="14" id="KW-1185">Reference proteome</keyword>
<dbReference type="GO" id="GO:0050567">
    <property type="term" value="F:glutaminyl-tRNA synthase (glutamine-hydrolyzing) activity"/>
    <property type="evidence" value="ECO:0007669"/>
    <property type="project" value="UniProtKB-UniRule"/>
</dbReference>
<dbReference type="NCBIfam" id="TIGR00133">
    <property type="entry name" value="gatB"/>
    <property type="match status" value="1"/>
</dbReference>
<comment type="catalytic activity">
    <reaction evidence="10 11">
        <text>L-glutamyl-tRNA(Gln) + L-glutamine + ATP + H2O = L-glutaminyl-tRNA(Gln) + L-glutamate + ADP + phosphate + H(+)</text>
        <dbReference type="Rhea" id="RHEA:17521"/>
        <dbReference type="Rhea" id="RHEA-COMP:9681"/>
        <dbReference type="Rhea" id="RHEA-COMP:9684"/>
        <dbReference type="ChEBI" id="CHEBI:15377"/>
        <dbReference type="ChEBI" id="CHEBI:15378"/>
        <dbReference type="ChEBI" id="CHEBI:29985"/>
        <dbReference type="ChEBI" id="CHEBI:30616"/>
        <dbReference type="ChEBI" id="CHEBI:43474"/>
        <dbReference type="ChEBI" id="CHEBI:58359"/>
        <dbReference type="ChEBI" id="CHEBI:78520"/>
        <dbReference type="ChEBI" id="CHEBI:78521"/>
        <dbReference type="ChEBI" id="CHEBI:456216"/>
    </reaction>
</comment>
<dbReference type="Proteomes" id="UP000823736">
    <property type="component" value="Unassembled WGS sequence"/>
</dbReference>
<dbReference type="AlphaFoldDB" id="A0A8T4GXW9"/>
<dbReference type="PROSITE" id="PS01234">
    <property type="entry name" value="GATB"/>
    <property type="match status" value="1"/>
</dbReference>
<evidence type="ECO:0000313" key="14">
    <source>
        <dbReference type="Proteomes" id="UP000823736"/>
    </source>
</evidence>
<dbReference type="InterPro" id="IPR017958">
    <property type="entry name" value="Gln-tRNA_amidoTrfase_suB_CS"/>
</dbReference>
<dbReference type="InterPro" id="IPR006075">
    <property type="entry name" value="Asn/Gln-tRNA_Trfase_suB/E_cat"/>
</dbReference>
<dbReference type="InterPro" id="IPR003789">
    <property type="entry name" value="Asn/Gln_tRNA_amidoTrase-B-like"/>
</dbReference>
<dbReference type="InterPro" id="IPR042114">
    <property type="entry name" value="GatB_C_1"/>
</dbReference>